<feature type="non-terminal residue" evidence="1">
    <location>
        <position position="108"/>
    </location>
</feature>
<reference evidence="1" key="1">
    <citation type="submission" date="2021-06" db="EMBL/GenBank/DDBJ databases">
        <authorList>
            <person name="Kallberg Y."/>
            <person name="Tangrot J."/>
            <person name="Rosling A."/>
        </authorList>
    </citation>
    <scope>NUCLEOTIDE SEQUENCE</scope>
    <source>
        <strain evidence="1">MA461A</strain>
    </source>
</reference>
<dbReference type="Proteomes" id="UP000789920">
    <property type="component" value="Unassembled WGS sequence"/>
</dbReference>
<name>A0ACA9LBU6_9GLOM</name>
<comment type="caution">
    <text evidence="1">The sequence shown here is derived from an EMBL/GenBank/DDBJ whole genome shotgun (WGS) entry which is preliminary data.</text>
</comment>
<organism evidence="1 2">
    <name type="scientific">Racocetra persica</name>
    <dbReference type="NCBI Taxonomy" id="160502"/>
    <lineage>
        <taxon>Eukaryota</taxon>
        <taxon>Fungi</taxon>
        <taxon>Fungi incertae sedis</taxon>
        <taxon>Mucoromycota</taxon>
        <taxon>Glomeromycotina</taxon>
        <taxon>Glomeromycetes</taxon>
        <taxon>Diversisporales</taxon>
        <taxon>Gigasporaceae</taxon>
        <taxon>Racocetra</taxon>
    </lineage>
</organism>
<gene>
    <name evidence="1" type="ORF">RPERSI_LOCUS2552</name>
</gene>
<sequence length="108" mass="12407">MYRDRDIGYLTTVAAKIVTDDYQLVKKILWWGIIHTVEILKSLPNNYLELSTGPGLLASTILSFGAQERAEAHKDYDYILETDVCKKYESYLHEGIDKKHYAYCAAKT</sequence>
<evidence type="ECO:0000313" key="1">
    <source>
        <dbReference type="EMBL" id="CAG8517684.1"/>
    </source>
</evidence>
<evidence type="ECO:0000313" key="2">
    <source>
        <dbReference type="Proteomes" id="UP000789920"/>
    </source>
</evidence>
<proteinExistence type="predicted"/>
<keyword evidence="2" id="KW-1185">Reference proteome</keyword>
<protein>
    <submittedName>
        <fullName evidence="1">21442_t:CDS:1</fullName>
    </submittedName>
</protein>
<dbReference type="EMBL" id="CAJVQC010002812">
    <property type="protein sequence ID" value="CAG8517684.1"/>
    <property type="molecule type" value="Genomic_DNA"/>
</dbReference>
<accession>A0ACA9LBU6</accession>